<proteinExistence type="predicted"/>
<dbReference type="EC" id="3.5.3.13" evidence="3"/>
<dbReference type="Gene3D" id="3.20.20.140">
    <property type="entry name" value="Metal-dependent hydrolases"/>
    <property type="match status" value="1"/>
</dbReference>
<dbReference type="RefSeq" id="WP_405286136.1">
    <property type="nucleotide sequence ID" value="NZ_JBBHLI010000001.1"/>
</dbReference>
<organism evidence="3 4">
    <name type="scientific">Gaopeijia maritima</name>
    <dbReference type="NCBI Taxonomy" id="3119007"/>
    <lineage>
        <taxon>Bacteria</taxon>
        <taxon>Pseudomonadati</taxon>
        <taxon>Gemmatimonadota</taxon>
        <taxon>Longimicrobiia</taxon>
        <taxon>Gaopeijiales</taxon>
        <taxon>Gaopeijiaceae</taxon>
        <taxon>Gaopeijia</taxon>
    </lineage>
</organism>
<reference evidence="3 4" key="1">
    <citation type="submission" date="2024-02" db="EMBL/GenBank/DDBJ databases">
        <title>A novel Gemmatimonadota bacterium.</title>
        <authorList>
            <person name="Du Z.-J."/>
            <person name="Ye Y.-Q."/>
        </authorList>
    </citation>
    <scope>NUCLEOTIDE SEQUENCE [LARGE SCALE GENOMIC DNA]</scope>
    <source>
        <strain evidence="3 4">DH-20</strain>
    </source>
</reference>
<evidence type="ECO:0000313" key="4">
    <source>
        <dbReference type="Proteomes" id="UP001484239"/>
    </source>
</evidence>
<dbReference type="PANTHER" id="PTHR43794:SF11">
    <property type="entry name" value="AMIDOHYDROLASE-RELATED DOMAIN-CONTAINING PROTEIN"/>
    <property type="match status" value="1"/>
</dbReference>
<feature type="domain" description="Amidohydrolase-related" evidence="2">
    <location>
        <begin position="64"/>
        <end position="418"/>
    </location>
</feature>
<dbReference type="Gene3D" id="2.30.40.10">
    <property type="entry name" value="Urease, subunit C, domain 1"/>
    <property type="match status" value="1"/>
</dbReference>
<dbReference type="EMBL" id="JBBHLI010000001">
    <property type="protein sequence ID" value="MEK9499429.1"/>
    <property type="molecule type" value="Genomic_DNA"/>
</dbReference>
<dbReference type="PANTHER" id="PTHR43794">
    <property type="entry name" value="AMINOHYDROLASE SSNA-RELATED"/>
    <property type="match status" value="1"/>
</dbReference>
<dbReference type="NCBIfam" id="NF006681">
    <property type="entry name" value="PRK09229.1-2"/>
    <property type="match status" value="1"/>
</dbReference>
<accession>A0ABU9E5U7</accession>
<dbReference type="InterPro" id="IPR032466">
    <property type="entry name" value="Metal_Hydrolase"/>
</dbReference>
<evidence type="ECO:0000313" key="3">
    <source>
        <dbReference type="EMBL" id="MEK9499429.1"/>
    </source>
</evidence>
<dbReference type="InterPro" id="IPR011059">
    <property type="entry name" value="Metal-dep_hydrolase_composite"/>
</dbReference>
<name>A0ABU9E5U7_9BACT</name>
<dbReference type="InterPro" id="IPR050287">
    <property type="entry name" value="MTA/SAH_deaminase"/>
</dbReference>
<dbReference type="SUPFAM" id="SSF51556">
    <property type="entry name" value="Metallo-dependent hydrolases"/>
    <property type="match status" value="1"/>
</dbReference>
<dbReference type="Pfam" id="PF01979">
    <property type="entry name" value="Amidohydro_1"/>
    <property type="match status" value="1"/>
</dbReference>
<keyword evidence="4" id="KW-1185">Reference proteome</keyword>
<dbReference type="GO" id="GO:0050416">
    <property type="term" value="F:formimidoylglutamate deiminase activity"/>
    <property type="evidence" value="ECO:0007669"/>
    <property type="project" value="UniProtKB-EC"/>
</dbReference>
<dbReference type="InterPro" id="IPR006680">
    <property type="entry name" value="Amidohydro-rel"/>
</dbReference>
<evidence type="ECO:0000256" key="1">
    <source>
        <dbReference type="ARBA" id="ARBA00022801"/>
    </source>
</evidence>
<keyword evidence="1 3" id="KW-0378">Hydrolase</keyword>
<dbReference type="SUPFAM" id="SSF51338">
    <property type="entry name" value="Composite domain of metallo-dependent hydrolases"/>
    <property type="match status" value="1"/>
</dbReference>
<dbReference type="Proteomes" id="UP001484239">
    <property type="component" value="Unassembled WGS sequence"/>
</dbReference>
<comment type="caution">
    <text evidence="3">The sequence shown here is derived from an EMBL/GenBank/DDBJ whole genome shotgun (WGS) entry which is preliminary data.</text>
</comment>
<protein>
    <submittedName>
        <fullName evidence="3">Formimidoylglutamate deiminase</fullName>
        <ecNumber evidence="3">3.5.3.13</ecNumber>
    </submittedName>
</protein>
<evidence type="ECO:0000259" key="2">
    <source>
        <dbReference type="Pfam" id="PF01979"/>
    </source>
</evidence>
<gene>
    <name evidence="3" type="ORF">WI372_00365</name>
</gene>
<sequence>MGVNEEERVTSWLLPELLWDGRTTRAGAAVAVRDGRIATVTEAGDVPRDAEAEGAVRRLPGWALMAAPVNAHSHAFQRAIRGATQTRPAGRPDADFWSWREAMYAAVLDADPEWIHAASLACFREMRAAGWGSVGEFHYLHRDPEGRRYDDPLTLANVVVEAARTAGLSITLLHVAYATADVDGSPLDVRQRRFRCDSVDEVIADVEALAARWRHDARVTVGLAPHSVRGVPVEWWRPLAEAAEAMDLPLHAHVSEQRREVEACRAVHGCRPVELLDREGVLSPRFTAVHATHLSDTEVELLSASGARVCGCPSTERDLGDGVLPAHRLAAASVPLCLGSDSHTLLDPWEELRLPEYHLRLVRERRVVLGVPEGELVRWAPGALRTATEEGGAALRTGAGRLVPGAPAELVAIDLGDSALAGVTAETFPEMLAVAGRAGLARPVDLQSPPASSA</sequence>